<dbReference type="RefSeq" id="WP_072758061.1">
    <property type="nucleotide sequence ID" value="NZ_FRDJ01000002.1"/>
</dbReference>
<dbReference type="AlphaFoldDB" id="A0A1M7S630"/>
<evidence type="ECO:0000313" key="2">
    <source>
        <dbReference type="Proteomes" id="UP000184207"/>
    </source>
</evidence>
<gene>
    <name evidence="1" type="ORF">SAMN02745226_00535</name>
</gene>
<reference evidence="2" key="1">
    <citation type="submission" date="2016-12" db="EMBL/GenBank/DDBJ databases">
        <authorList>
            <person name="Varghese N."/>
            <person name="Submissions S."/>
        </authorList>
    </citation>
    <scope>NUCLEOTIDE SEQUENCE [LARGE SCALE GENOMIC DNA]</scope>
    <source>
        <strain evidence="2">DSM 13020</strain>
    </source>
</reference>
<evidence type="ECO:0000313" key="1">
    <source>
        <dbReference type="EMBL" id="SHN53873.1"/>
    </source>
</evidence>
<accession>A0A1M7S630</accession>
<name>A0A1M7S630_FERGO</name>
<dbReference type="EMBL" id="FRDJ01000002">
    <property type="protein sequence ID" value="SHN53873.1"/>
    <property type="molecule type" value="Genomic_DNA"/>
</dbReference>
<sequence length="868" mass="100229">MRKHILILLSVFVLTISFGGVLHFEHADIVFPEGYEENAKLVGKIFENVRQQVIDLIGNDPGRVTFILQDKGAISNGYTNPLLHKTIVLYLWPPESWFQFSLPLEDWYTYLIIHEFTHMVHLTYQDLFSKIISILTGIPYLPQMYGPFVEGTTVFAESSFSKSSGRLNNPFYSDGMYYYSIPNFPSFTYKELMPVDDFRGGLLYYNFTAGFYKYLVDTYGLDKMKKYLELTSAFLPDPEIGSKYKDIFEKVFGKTFDELYTDWIRSVMKIKYHEGELIYKLPNTQIYKIDKTDKGIRILTDKFGPSTSYIGTTNSELIELDQSGKEISKQVLFAMDLKIDSDTKYGLIKSETMGTYENQVWDLSANRIIAKGNISAFAVADKKVYLANYDNRTMKTRIVGENFELTIDKYVSYMDGRDTKLALLLSDYSILIVDTKTKETFEITDDAMKGPYVRFWKDGILFTRVDGKYVNPYYYDLSKKKLYQLGENLLVYDFCVADDFIYYVSYIPYTVNTGMGIYKIKYSQSEAELKSYKYDFSFTDVKFEYGSELAFRMNKFMQPLTWIPMYEYNETDDIHRGYMIFTFGNIENDTFVVLTPIFDLKITDSSFNLSYSQYIGAIQSKDTYELFASYYYPTNDYNLTGAFRFGTLKLTPNTNMYGYLTFSFRSEYSNILDAYFNLFATFNVPAVYSKNIGFGLLVTSNLFGYPYKSQAFLLLSSETYEELFSYEKLLSNLYAFGYFGIALNLDTTFESQAAVRLEDIQTVSYDVSLAYTLFKDSSFIFGNLIYVRNSGITLGISNPVALSNESIYGLYTHFFIETYVSGLKLYPVAGIFSPFTEILSEEPLYLIYFGLNSSPHGLPLSPWVIPSR</sequence>
<protein>
    <submittedName>
        <fullName evidence="1">Uncharacterized protein</fullName>
    </submittedName>
</protein>
<dbReference type="Proteomes" id="UP000184207">
    <property type="component" value="Unassembled WGS sequence"/>
</dbReference>
<organism evidence="1 2">
    <name type="scientific">Fervidobacterium gondwanense DSM 13020</name>
    <dbReference type="NCBI Taxonomy" id="1121883"/>
    <lineage>
        <taxon>Bacteria</taxon>
        <taxon>Thermotogati</taxon>
        <taxon>Thermotogota</taxon>
        <taxon>Thermotogae</taxon>
        <taxon>Thermotogales</taxon>
        <taxon>Fervidobacteriaceae</taxon>
        <taxon>Fervidobacterium</taxon>
    </lineage>
</organism>
<proteinExistence type="predicted"/>
<dbReference type="SUPFAM" id="SSF69304">
    <property type="entry name" value="Tricorn protease N-terminal domain"/>
    <property type="match status" value="1"/>
</dbReference>
<dbReference type="OrthoDB" id="38551at2"/>
<dbReference type="STRING" id="1121883.SAMN02745226_00535"/>
<keyword evidence="2" id="KW-1185">Reference proteome</keyword>